<dbReference type="GO" id="GO:0005737">
    <property type="term" value="C:cytoplasm"/>
    <property type="evidence" value="ECO:0007669"/>
    <property type="project" value="TreeGrafter"/>
</dbReference>
<dbReference type="HOGENOM" id="CLU_032279_1_1_0"/>
<dbReference type="PATRIC" id="fig|745776.4.peg.1341"/>
<dbReference type="PANTHER" id="PTHR12227">
    <property type="entry name" value="GLYCERATE KINASE"/>
    <property type="match status" value="1"/>
</dbReference>
<dbReference type="Gene3D" id="3.40.50.10180">
    <property type="entry name" value="Glycerate kinase, MOFRL-like N-terminal domain"/>
    <property type="match status" value="1"/>
</dbReference>
<proteinExistence type="predicted"/>
<keyword evidence="3" id="KW-0670">Pyruvate</keyword>
<dbReference type="eggNOG" id="COG2379">
    <property type="taxonomic scope" value="Bacteria"/>
</dbReference>
<dbReference type="AlphaFoldDB" id="H8GSF6"/>
<dbReference type="STRING" id="745776.DGo_CA1302"/>
<dbReference type="GO" id="GO:0008887">
    <property type="term" value="F:glycerate kinase activity"/>
    <property type="evidence" value="ECO:0007669"/>
    <property type="project" value="InterPro"/>
</dbReference>
<evidence type="ECO:0000313" key="3">
    <source>
        <dbReference type="EMBL" id="AFD25229.1"/>
    </source>
</evidence>
<dbReference type="PANTHER" id="PTHR12227:SF0">
    <property type="entry name" value="GLYCERATE KINASE"/>
    <property type="match status" value="1"/>
</dbReference>
<dbReference type="InterPro" id="IPR037035">
    <property type="entry name" value="GK-like_C_sf"/>
</dbReference>
<dbReference type="InterPro" id="IPR039760">
    <property type="entry name" value="MOFRL_protein"/>
</dbReference>
<feature type="domain" description="MOFRL-associated" evidence="2">
    <location>
        <begin position="11"/>
        <end position="208"/>
    </location>
</feature>
<sequence>MLAAHLPPPPDGRVVVVGAGKASAAMAAALDAAWPGADLRGVVVTRDGHALPGAADGRIEVLEAAHPVPDARSEAAARRLLATVRGLSADDLVVALISGGGSALAALPAAGLRLEDKQAVIRALLASGASIREINAVRAQLSAIKGGELLRAARPARMLTLLVSDVPGDDPALIASGPTVPGRTSPAQARELVARYGLPLSPAVRERLDRAPPRLPIPDSPAGPDEVRLIAAPILALEAAADAARAAGLTPLILGDAIEGESREAGRVMAGIALGVQRHGHPLPAPAVLLSGGETTVTLGAGGAHGRGGRNTEFLLGLATALGGAPGIWALAGDTDGIDGTEDAAGATVTPTTLARGRAAGRDPHADLAAHDSYSYFAALGDLLMTGPTRTNVNDFRAVLVLPAEA</sequence>
<dbReference type="SUPFAM" id="SSF82544">
    <property type="entry name" value="GckA/TtuD-like"/>
    <property type="match status" value="1"/>
</dbReference>
<organism evidence="3 4">
    <name type="scientific">Deinococcus gobiensis (strain DSM 21396 / JCM 16679 / CGMCC 1.7299 / I-0)</name>
    <dbReference type="NCBI Taxonomy" id="745776"/>
    <lineage>
        <taxon>Bacteria</taxon>
        <taxon>Thermotogati</taxon>
        <taxon>Deinococcota</taxon>
        <taxon>Deinococci</taxon>
        <taxon>Deinococcales</taxon>
        <taxon>Deinococcaceae</taxon>
        <taxon>Deinococcus</taxon>
    </lineage>
</organism>
<evidence type="ECO:0000259" key="2">
    <source>
        <dbReference type="Pfam" id="PF13660"/>
    </source>
</evidence>
<feature type="domain" description="MOFRL" evidence="1">
    <location>
        <begin position="288"/>
        <end position="395"/>
    </location>
</feature>
<gene>
    <name evidence="3" type="ordered locus">DGo_CA1302</name>
</gene>
<dbReference type="EMBL" id="CP002191">
    <property type="protein sequence ID" value="AFD25229.1"/>
    <property type="molecule type" value="Genomic_DNA"/>
</dbReference>
<dbReference type="Pfam" id="PF05161">
    <property type="entry name" value="MOFRL"/>
    <property type="match status" value="1"/>
</dbReference>
<name>H8GSF6_DEIGI</name>
<accession>H8GSF6</accession>
<protein>
    <submittedName>
        <fullName evidence="3">Hydroxypyruvate reductase TtuD</fullName>
    </submittedName>
</protein>
<reference evidence="3 4" key="1">
    <citation type="journal article" date="2012" name="PLoS ONE">
        <title>Genome sequence and transcriptome analysis of the radioresistant bacterium Deinococcus gobiensis: insights into the extreme environmental adaptations.</title>
        <authorList>
            <person name="Yuan M."/>
            <person name="Chen M."/>
            <person name="Zhang W."/>
            <person name="Lu W."/>
            <person name="Wang J."/>
            <person name="Yang M."/>
            <person name="Zhao P."/>
            <person name="Tang R."/>
            <person name="Li X."/>
            <person name="Hao Y."/>
            <person name="Zhou Z."/>
            <person name="Zhan Y."/>
            <person name="Yu H."/>
            <person name="Teng C."/>
            <person name="Yan Y."/>
            <person name="Ping S."/>
            <person name="Wang Y."/>
            <person name="Lin M."/>
        </authorList>
    </citation>
    <scope>NUCLEOTIDE SEQUENCE [LARGE SCALE GENOMIC DNA]</scope>
    <source>
        <strain evidence="3 4">I-0</strain>
    </source>
</reference>
<keyword evidence="4" id="KW-1185">Reference proteome</keyword>
<dbReference type="InterPro" id="IPR025286">
    <property type="entry name" value="MOFRL_assoc_dom"/>
</dbReference>
<dbReference type="InterPro" id="IPR007835">
    <property type="entry name" value="MOFRL"/>
</dbReference>
<dbReference type="Proteomes" id="UP000007575">
    <property type="component" value="Chromosome"/>
</dbReference>
<dbReference type="Gene3D" id="3.40.1480.10">
    <property type="entry name" value="MOFRL domain"/>
    <property type="match status" value="1"/>
</dbReference>
<evidence type="ECO:0000313" key="4">
    <source>
        <dbReference type="Proteomes" id="UP000007575"/>
    </source>
</evidence>
<dbReference type="InterPro" id="IPR038614">
    <property type="entry name" value="GK_N_sf"/>
</dbReference>
<evidence type="ECO:0000259" key="1">
    <source>
        <dbReference type="Pfam" id="PF05161"/>
    </source>
</evidence>
<dbReference type="Pfam" id="PF13660">
    <property type="entry name" value="DUF4147"/>
    <property type="match status" value="1"/>
</dbReference>
<dbReference type="KEGG" id="dgo:DGo_CA1302"/>